<evidence type="ECO:0000313" key="3">
    <source>
        <dbReference type="EMBL" id="RNE95760.1"/>
    </source>
</evidence>
<sequence length="165" mass="16984">MAMTLAVRRRAVCALALLALLCGCCAPSVCVATTAAKVNVSVEVSCPNDAKKLRWRVAGKSNSAAWKECPQAVEGAQSSESAAYGNVLCLLAGSAYLEKFPAGNCRASQPTEGTDAVAFRLACTAAANSALHNLTKSEGGSITEAENPLGASDECEYPTPSQNRG</sequence>
<gene>
    <name evidence="3" type="ORF">Tco025E_09917</name>
</gene>
<feature type="signal peptide" evidence="2">
    <location>
        <begin position="1"/>
        <end position="27"/>
    </location>
</feature>
<feature type="chain" id="PRO_5019059971" evidence="2">
    <location>
        <begin position="28"/>
        <end position="165"/>
    </location>
</feature>
<dbReference type="AlphaFoldDB" id="A0A422MRE7"/>
<feature type="region of interest" description="Disordered" evidence="1">
    <location>
        <begin position="138"/>
        <end position="165"/>
    </location>
</feature>
<evidence type="ECO:0000313" key="4">
    <source>
        <dbReference type="Proteomes" id="UP000284403"/>
    </source>
</evidence>
<reference evidence="3 4" key="1">
    <citation type="journal article" date="2018" name="BMC Genomics">
        <title>Genomic comparison of Trypanosoma conorhini and Trypanosoma rangeli to Trypanosoma cruzi strains of high and low virulence.</title>
        <authorList>
            <person name="Bradwell K.R."/>
            <person name="Koparde V.N."/>
            <person name="Matveyev A.V."/>
            <person name="Serrano M.G."/>
            <person name="Alves J.M."/>
            <person name="Parikh H."/>
            <person name="Huang B."/>
            <person name="Lee V."/>
            <person name="Espinosa-Alvarez O."/>
            <person name="Ortiz P.A."/>
            <person name="Costa-Martins A.G."/>
            <person name="Teixeira M.M."/>
            <person name="Buck G.A."/>
        </authorList>
    </citation>
    <scope>NUCLEOTIDE SEQUENCE [LARGE SCALE GENOMIC DNA]</scope>
    <source>
        <strain evidence="3 4">025E</strain>
    </source>
</reference>
<accession>A0A422MRE7</accession>
<comment type="caution">
    <text evidence="3">The sequence shown here is derived from an EMBL/GenBank/DDBJ whole genome shotgun (WGS) entry which is preliminary data.</text>
</comment>
<keyword evidence="2" id="KW-0732">Signal</keyword>
<evidence type="ECO:0000256" key="1">
    <source>
        <dbReference type="SAM" id="MobiDB-lite"/>
    </source>
</evidence>
<dbReference type="GeneID" id="40323528"/>
<feature type="non-terminal residue" evidence="3">
    <location>
        <position position="165"/>
    </location>
</feature>
<protein>
    <submittedName>
        <fullName evidence="3">Mucin-like glycoprotein</fullName>
    </submittedName>
</protein>
<dbReference type="Proteomes" id="UP000284403">
    <property type="component" value="Unassembled WGS sequence"/>
</dbReference>
<evidence type="ECO:0000256" key="2">
    <source>
        <dbReference type="SAM" id="SignalP"/>
    </source>
</evidence>
<dbReference type="EMBL" id="MKKU01001376">
    <property type="protein sequence ID" value="RNE95760.1"/>
    <property type="molecule type" value="Genomic_DNA"/>
</dbReference>
<dbReference type="RefSeq" id="XP_029223149.1">
    <property type="nucleotide sequence ID" value="XM_029376720.1"/>
</dbReference>
<name>A0A422MRE7_9TRYP</name>
<proteinExistence type="predicted"/>
<organism evidence="3 4">
    <name type="scientific">Trypanosoma conorhini</name>
    <dbReference type="NCBI Taxonomy" id="83891"/>
    <lineage>
        <taxon>Eukaryota</taxon>
        <taxon>Discoba</taxon>
        <taxon>Euglenozoa</taxon>
        <taxon>Kinetoplastea</taxon>
        <taxon>Metakinetoplastina</taxon>
        <taxon>Trypanosomatida</taxon>
        <taxon>Trypanosomatidae</taxon>
        <taxon>Trypanosoma</taxon>
    </lineage>
</organism>
<keyword evidence="4" id="KW-1185">Reference proteome</keyword>